<feature type="region of interest" description="Disordered" evidence="1">
    <location>
        <begin position="188"/>
        <end position="221"/>
    </location>
</feature>
<reference evidence="3 4" key="1">
    <citation type="submission" date="2023-02" db="EMBL/GenBank/DDBJ databases">
        <title>LHISI_Scaffold_Assembly.</title>
        <authorList>
            <person name="Stuart O.P."/>
            <person name="Cleave R."/>
            <person name="Magrath M.J.L."/>
            <person name="Mikheyev A.S."/>
        </authorList>
    </citation>
    <scope>NUCLEOTIDE SEQUENCE [LARGE SCALE GENOMIC DNA]</scope>
    <source>
        <strain evidence="3">Daus_M_001</strain>
        <tissue evidence="3">Leg muscle</tissue>
    </source>
</reference>
<proteinExistence type="predicted"/>
<dbReference type="Gene3D" id="3.30.420.10">
    <property type="entry name" value="Ribonuclease H-like superfamily/Ribonuclease H"/>
    <property type="match status" value="1"/>
</dbReference>
<dbReference type="InterPro" id="IPR001584">
    <property type="entry name" value="Integrase_cat-core"/>
</dbReference>
<sequence length="241" mass="26487">MVRNNTYGIIDNLTTATEIRVLWNLFAMHELPECVISNNGTSFTSEEFQSFLKNNGIQHVLTQPYHPASNGMTEQGVQTAKNALRRMNDQLRKRCQTNGNTLEEGGQHTWTQVLTGNMLYSAPQQAVGKMLPAPAVMGGDNEEGPFYGFTTGQGGSNSPGIIGGHPKTHQSGVSNCYIIEPTSEVSFTQSSAVQSQAKGSPAPGPTEYLQRSAEPQRSQRHRTAFNRKYKDFVQNIVHIVT</sequence>
<dbReference type="InterPro" id="IPR036397">
    <property type="entry name" value="RNaseH_sf"/>
</dbReference>
<feature type="compositionally biased region" description="Polar residues" evidence="1">
    <location>
        <begin position="188"/>
        <end position="198"/>
    </location>
</feature>
<protein>
    <recommendedName>
        <fullName evidence="2">Integrase catalytic domain-containing protein</fullName>
    </recommendedName>
</protein>
<organism evidence="3 4">
    <name type="scientific">Dryococelus australis</name>
    <dbReference type="NCBI Taxonomy" id="614101"/>
    <lineage>
        <taxon>Eukaryota</taxon>
        <taxon>Metazoa</taxon>
        <taxon>Ecdysozoa</taxon>
        <taxon>Arthropoda</taxon>
        <taxon>Hexapoda</taxon>
        <taxon>Insecta</taxon>
        <taxon>Pterygota</taxon>
        <taxon>Neoptera</taxon>
        <taxon>Polyneoptera</taxon>
        <taxon>Phasmatodea</taxon>
        <taxon>Verophasmatodea</taxon>
        <taxon>Anareolatae</taxon>
        <taxon>Phasmatidae</taxon>
        <taxon>Eurycanthinae</taxon>
        <taxon>Dryococelus</taxon>
    </lineage>
</organism>
<gene>
    <name evidence="3" type="ORF">PR048_006391</name>
</gene>
<dbReference type="Proteomes" id="UP001159363">
    <property type="component" value="Chromosome 2"/>
</dbReference>
<evidence type="ECO:0000259" key="2">
    <source>
        <dbReference type="PROSITE" id="PS50994"/>
    </source>
</evidence>
<evidence type="ECO:0000313" key="4">
    <source>
        <dbReference type="Proteomes" id="UP001159363"/>
    </source>
</evidence>
<keyword evidence="4" id="KW-1185">Reference proteome</keyword>
<feature type="domain" description="Integrase catalytic" evidence="2">
    <location>
        <begin position="1"/>
        <end position="140"/>
    </location>
</feature>
<dbReference type="PANTHER" id="PTHR37984:SF12">
    <property type="entry name" value="RIBONUCLEASE H"/>
    <property type="match status" value="1"/>
</dbReference>
<dbReference type="EMBL" id="JARBHB010000002">
    <property type="protein sequence ID" value="KAJ8893790.1"/>
    <property type="molecule type" value="Genomic_DNA"/>
</dbReference>
<accession>A0ABQ9IAU4</accession>
<dbReference type="PROSITE" id="PS50994">
    <property type="entry name" value="INTEGRASE"/>
    <property type="match status" value="1"/>
</dbReference>
<dbReference type="InterPro" id="IPR012337">
    <property type="entry name" value="RNaseH-like_sf"/>
</dbReference>
<dbReference type="SUPFAM" id="SSF53098">
    <property type="entry name" value="Ribonuclease H-like"/>
    <property type="match status" value="1"/>
</dbReference>
<comment type="caution">
    <text evidence="3">The sequence shown here is derived from an EMBL/GenBank/DDBJ whole genome shotgun (WGS) entry which is preliminary data.</text>
</comment>
<dbReference type="PANTHER" id="PTHR37984">
    <property type="entry name" value="PROTEIN CBG26694"/>
    <property type="match status" value="1"/>
</dbReference>
<dbReference type="InterPro" id="IPR050951">
    <property type="entry name" value="Retrovirus_Pol_polyprotein"/>
</dbReference>
<name>A0ABQ9IAU4_9NEOP</name>
<evidence type="ECO:0000256" key="1">
    <source>
        <dbReference type="SAM" id="MobiDB-lite"/>
    </source>
</evidence>
<evidence type="ECO:0000313" key="3">
    <source>
        <dbReference type="EMBL" id="KAJ8893790.1"/>
    </source>
</evidence>